<sequence>MSVVRRRPPWAVKYDALRLLESDSEAEASNPRYDLRDTCSRQHCRIPVRRPPSQHERVVGIANDTHSSQQCAPQNPVVSDVPQEWTKYRPLWNTAHDLLAHHAVLARKHDPPVGEVGTHHSTQIGRHPVVAERLPNAAPGQRVERVGDVEGHRHDDVALGHCVSHLGSDAQNGIHRGAATAEAELHAREVGSPLPEVRHQTPDHHTLEELRQLVQEDDGAVRRRRLRRPAFLPEED</sequence>
<dbReference type="AlphaFoldDB" id="A0AAU9U451"/>
<reference evidence="1" key="1">
    <citation type="submission" date="2022-03" db="EMBL/GenBank/DDBJ databases">
        <authorList>
            <person name="Tunstrom K."/>
        </authorList>
    </citation>
    <scope>NUCLEOTIDE SEQUENCE</scope>
</reference>
<protein>
    <submittedName>
        <fullName evidence="1">Uncharacterized protein</fullName>
    </submittedName>
</protein>
<evidence type="ECO:0000313" key="1">
    <source>
        <dbReference type="EMBL" id="CAH2092499.1"/>
    </source>
</evidence>
<gene>
    <name evidence="1" type="ORF">EEDITHA_LOCUS8253</name>
</gene>
<accession>A0AAU9U451</accession>
<proteinExistence type="predicted"/>
<name>A0AAU9U451_EUPED</name>
<comment type="caution">
    <text evidence="1">The sequence shown here is derived from an EMBL/GenBank/DDBJ whole genome shotgun (WGS) entry which is preliminary data.</text>
</comment>
<evidence type="ECO:0000313" key="2">
    <source>
        <dbReference type="Proteomes" id="UP001153954"/>
    </source>
</evidence>
<organism evidence="1 2">
    <name type="scientific">Euphydryas editha</name>
    <name type="common">Edith's checkerspot</name>
    <dbReference type="NCBI Taxonomy" id="104508"/>
    <lineage>
        <taxon>Eukaryota</taxon>
        <taxon>Metazoa</taxon>
        <taxon>Ecdysozoa</taxon>
        <taxon>Arthropoda</taxon>
        <taxon>Hexapoda</taxon>
        <taxon>Insecta</taxon>
        <taxon>Pterygota</taxon>
        <taxon>Neoptera</taxon>
        <taxon>Endopterygota</taxon>
        <taxon>Lepidoptera</taxon>
        <taxon>Glossata</taxon>
        <taxon>Ditrysia</taxon>
        <taxon>Papilionoidea</taxon>
        <taxon>Nymphalidae</taxon>
        <taxon>Nymphalinae</taxon>
        <taxon>Euphydryas</taxon>
    </lineage>
</organism>
<dbReference type="EMBL" id="CAKOGL010000011">
    <property type="protein sequence ID" value="CAH2092499.1"/>
    <property type="molecule type" value="Genomic_DNA"/>
</dbReference>
<keyword evidence="2" id="KW-1185">Reference proteome</keyword>
<dbReference type="Proteomes" id="UP001153954">
    <property type="component" value="Unassembled WGS sequence"/>
</dbReference>